<dbReference type="GO" id="GO:0046983">
    <property type="term" value="F:protein dimerization activity"/>
    <property type="evidence" value="ECO:0007669"/>
    <property type="project" value="InterPro"/>
</dbReference>
<organism evidence="7 8">
    <name type="scientific">Byssochlamys spectabilis</name>
    <name type="common">Paecilomyces variotii</name>
    <dbReference type="NCBI Taxonomy" id="264951"/>
    <lineage>
        <taxon>Eukaryota</taxon>
        <taxon>Fungi</taxon>
        <taxon>Dikarya</taxon>
        <taxon>Ascomycota</taxon>
        <taxon>Pezizomycotina</taxon>
        <taxon>Eurotiomycetes</taxon>
        <taxon>Eurotiomycetidae</taxon>
        <taxon>Eurotiales</taxon>
        <taxon>Thermoascaceae</taxon>
        <taxon>Paecilomyces</taxon>
    </lineage>
</organism>
<keyword evidence="3" id="KW-0949">S-adenosyl-L-methionine</keyword>
<gene>
    <name evidence="7" type="ORF">C8Q69DRAFT_479120</name>
</gene>
<evidence type="ECO:0000313" key="7">
    <source>
        <dbReference type="EMBL" id="RWQ92426.1"/>
    </source>
</evidence>
<evidence type="ECO:0000259" key="5">
    <source>
        <dbReference type="Pfam" id="PF00891"/>
    </source>
</evidence>
<name>A0A443HKU0_BYSSP</name>
<keyword evidence="2 7" id="KW-0808">Transferase</keyword>
<dbReference type="Proteomes" id="UP000283841">
    <property type="component" value="Unassembled WGS sequence"/>
</dbReference>
<dbReference type="InterPro" id="IPR012967">
    <property type="entry name" value="COMT_dimerisation"/>
</dbReference>
<dbReference type="EMBL" id="RCNU01000013">
    <property type="protein sequence ID" value="RWQ92426.1"/>
    <property type="molecule type" value="Genomic_DNA"/>
</dbReference>
<sequence length="386" mass="42889">MDSIVSQIRTMAKDADEVGLLQIQKALRDIQTEIQSPKDILIEFANANLMLGTNRLAADLKLFHHLASHNGSLTVARLADMTGASSQLLERLLRYLASINVIKEVGVDEYQANTTTKTLADPKGEAMVYHMFDAHAPSVLAMPDFFAENGYQDIESIINTPFQKAHNTTLSCFDWFVQNPKQFESMQKVMAAFESADWTVGFDLFGSEAKKVSPTSPQPSEKPFFVDVGGGHGHQCIQLGKRYPNLLGRLVLQDLPAAINELSPMEGVKAEAHNFFEKQPVAGAKFYYLRRVLHDWPDKECVKILQNIVDAMSADSRILIDEVVLPDTGAHWQATMADITMMINLGGKERTGRQWKSVADSAGLRVEEIHTYVSSSYMSIVVLALK</sequence>
<dbReference type="PIRSF" id="PIRSF005739">
    <property type="entry name" value="O-mtase"/>
    <property type="match status" value="1"/>
</dbReference>
<dbReference type="InterPro" id="IPR016461">
    <property type="entry name" value="COMT-like"/>
</dbReference>
<evidence type="ECO:0000259" key="6">
    <source>
        <dbReference type="Pfam" id="PF08100"/>
    </source>
</evidence>
<dbReference type="SUPFAM" id="SSF46785">
    <property type="entry name" value="Winged helix' DNA-binding domain"/>
    <property type="match status" value="1"/>
</dbReference>
<protein>
    <submittedName>
        <fullName evidence="7">S-adenosyl-L-methionine-dependent methyltransferase</fullName>
    </submittedName>
</protein>
<dbReference type="InterPro" id="IPR029063">
    <property type="entry name" value="SAM-dependent_MTases_sf"/>
</dbReference>
<dbReference type="InterPro" id="IPR036388">
    <property type="entry name" value="WH-like_DNA-bd_sf"/>
</dbReference>
<dbReference type="GeneID" id="39600700"/>
<keyword evidence="1 7" id="KW-0489">Methyltransferase</keyword>
<dbReference type="GO" id="GO:0032259">
    <property type="term" value="P:methylation"/>
    <property type="evidence" value="ECO:0007669"/>
    <property type="project" value="UniProtKB-KW"/>
</dbReference>
<dbReference type="InterPro" id="IPR036390">
    <property type="entry name" value="WH_DNA-bd_sf"/>
</dbReference>
<feature type="domain" description="O-methyltransferase C-terminal" evidence="5">
    <location>
        <begin position="224"/>
        <end position="364"/>
    </location>
</feature>
<evidence type="ECO:0000256" key="1">
    <source>
        <dbReference type="ARBA" id="ARBA00022603"/>
    </source>
</evidence>
<dbReference type="AlphaFoldDB" id="A0A443HKU0"/>
<dbReference type="Gene3D" id="1.10.10.10">
    <property type="entry name" value="Winged helix-like DNA-binding domain superfamily/Winged helix DNA-binding domain"/>
    <property type="match status" value="1"/>
</dbReference>
<evidence type="ECO:0000256" key="4">
    <source>
        <dbReference type="PIRSR" id="PIRSR005739-1"/>
    </source>
</evidence>
<evidence type="ECO:0000313" key="8">
    <source>
        <dbReference type="Proteomes" id="UP000283841"/>
    </source>
</evidence>
<accession>A0A443HKU0</accession>
<dbReference type="SUPFAM" id="SSF53335">
    <property type="entry name" value="S-adenosyl-L-methionine-dependent methyltransferases"/>
    <property type="match status" value="1"/>
</dbReference>
<evidence type="ECO:0000256" key="3">
    <source>
        <dbReference type="ARBA" id="ARBA00022691"/>
    </source>
</evidence>
<dbReference type="VEuPathDB" id="FungiDB:C8Q69DRAFT_479120"/>
<dbReference type="Pfam" id="PF08100">
    <property type="entry name" value="Dimerisation"/>
    <property type="match status" value="1"/>
</dbReference>
<proteinExistence type="predicted"/>
<keyword evidence="8" id="KW-1185">Reference proteome</keyword>
<dbReference type="PROSITE" id="PS51683">
    <property type="entry name" value="SAM_OMT_II"/>
    <property type="match status" value="1"/>
</dbReference>
<dbReference type="PANTHER" id="PTHR43712">
    <property type="entry name" value="PUTATIVE (AFU_ORTHOLOGUE AFUA_4G14580)-RELATED"/>
    <property type="match status" value="1"/>
</dbReference>
<dbReference type="PANTHER" id="PTHR43712:SF1">
    <property type="entry name" value="HYPOTHETICAL O-METHYLTRANSFERASE (EUROFUNG)-RELATED"/>
    <property type="match status" value="1"/>
</dbReference>
<dbReference type="RefSeq" id="XP_028482071.1">
    <property type="nucleotide sequence ID" value="XM_028631423.1"/>
</dbReference>
<feature type="active site" description="Proton acceptor" evidence="4">
    <location>
        <position position="294"/>
    </location>
</feature>
<dbReference type="InterPro" id="IPR001077">
    <property type="entry name" value="COMT_C"/>
</dbReference>
<dbReference type="STRING" id="264951.A0A443HKU0"/>
<comment type="caution">
    <text evidence="7">The sequence shown here is derived from an EMBL/GenBank/DDBJ whole genome shotgun (WGS) entry which is preliminary data.</text>
</comment>
<dbReference type="GO" id="GO:0008171">
    <property type="term" value="F:O-methyltransferase activity"/>
    <property type="evidence" value="ECO:0007669"/>
    <property type="project" value="InterPro"/>
</dbReference>
<feature type="domain" description="O-methyltransferase dimerisation" evidence="6">
    <location>
        <begin position="56"/>
        <end position="114"/>
    </location>
</feature>
<reference evidence="7 8" key="1">
    <citation type="journal article" date="2018" name="Front. Microbiol.">
        <title>Genomic and genetic insights into a cosmopolitan fungus, Paecilomyces variotii (Eurotiales).</title>
        <authorList>
            <person name="Urquhart A.S."/>
            <person name="Mondo S.J."/>
            <person name="Makela M.R."/>
            <person name="Hane J.K."/>
            <person name="Wiebenga A."/>
            <person name="He G."/>
            <person name="Mihaltcheva S."/>
            <person name="Pangilinan J."/>
            <person name="Lipzen A."/>
            <person name="Barry K."/>
            <person name="de Vries R.P."/>
            <person name="Grigoriev I.V."/>
            <person name="Idnurm A."/>
        </authorList>
    </citation>
    <scope>NUCLEOTIDE SEQUENCE [LARGE SCALE GENOMIC DNA]</scope>
    <source>
        <strain evidence="7 8">CBS 101075</strain>
    </source>
</reference>
<evidence type="ECO:0000256" key="2">
    <source>
        <dbReference type="ARBA" id="ARBA00022679"/>
    </source>
</evidence>
<dbReference type="Pfam" id="PF00891">
    <property type="entry name" value="Methyltransf_2"/>
    <property type="match status" value="1"/>
</dbReference>
<dbReference type="Gene3D" id="3.40.50.150">
    <property type="entry name" value="Vaccinia Virus protein VP39"/>
    <property type="match status" value="1"/>
</dbReference>